<dbReference type="AlphaFoldDB" id="A0A8J3JBH1"/>
<dbReference type="EMBL" id="BOMB01000041">
    <property type="protein sequence ID" value="GID15331.1"/>
    <property type="molecule type" value="Genomic_DNA"/>
</dbReference>
<dbReference type="Pfam" id="PF00480">
    <property type="entry name" value="ROK"/>
    <property type="match status" value="1"/>
</dbReference>
<evidence type="ECO:0000256" key="1">
    <source>
        <dbReference type="ARBA" id="ARBA00006479"/>
    </source>
</evidence>
<dbReference type="InterPro" id="IPR036390">
    <property type="entry name" value="WH_DNA-bd_sf"/>
</dbReference>
<dbReference type="PANTHER" id="PTHR18964">
    <property type="entry name" value="ROK (REPRESSOR, ORF, KINASE) FAMILY"/>
    <property type="match status" value="1"/>
</dbReference>
<sequence>MATSPPTDMPTRPLISAAVVGRANRGRVLQALFDLGPTSRAELARYTGVNRSTITAIVQPLVDNGFLLEGAPLPAGGAGGKPARPLTLSPTASPIGAVQVLQGRVRSALVSMTGDILAQDTRRLPVTGRRAREATDAIGASLEAVLAAAKRPPFGVGVAVGGMVDTDRGSIVEVNLAPALDGLALGPALASRIGLPVLLDHHPRALLLGDRWFGPGRGISTFAVLYTGEVLGGALMLGGHLHRGPAGAGGELGHTFVQVDGELCRCGRRGCWETIATLDWLRRRAAEAGLPDAARISTAKLCRLAAKDPAAARLRDTYARNLAVGIANLQQTLAANRYVLHGDAARGGEPFATAIQQHARDLVPEHPGGRPTVVLGGDDDRAALLGAAGLVLSDQLQFTV</sequence>
<dbReference type="PANTHER" id="PTHR18964:SF169">
    <property type="entry name" value="N-ACETYLMANNOSAMINE KINASE"/>
    <property type="match status" value="1"/>
</dbReference>
<reference evidence="2" key="1">
    <citation type="submission" date="2021-01" db="EMBL/GenBank/DDBJ databases">
        <title>Whole genome shotgun sequence of Actinocatenispora rupis NBRC 107355.</title>
        <authorList>
            <person name="Komaki H."/>
            <person name="Tamura T."/>
        </authorList>
    </citation>
    <scope>NUCLEOTIDE SEQUENCE</scope>
    <source>
        <strain evidence="2">NBRC 107355</strain>
    </source>
</reference>
<dbReference type="Proteomes" id="UP000612808">
    <property type="component" value="Unassembled WGS sequence"/>
</dbReference>
<evidence type="ECO:0000313" key="3">
    <source>
        <dbReference type="Proteomes" id="UP000612808"/>
    </source>
</evidence>
<organism evidence="2 3">
    <name type="scientific">Actinocatenispora rupis</name>
    <dbReference type="NCBI Taxonomy" id="519421"/>
    <lineage>
        <taxon>Bacteria</taxon>
        <taxon>Bacillati</taxon>
        <taxon>Actinomycetota</taxon>
        <taxon>Actinomycetes</taxon>
        <taxon>Micromonosporales</taxon>
        <taxon>Micromonosporaceae</taxon>
        <taxon>Actinocatenispora</taxon>
    </lineage>
</organism>
<dbReference type="SUPFAM" id="SSF46785">
    <property type="entry name" value="Winged helix' DNA-binding domain"/>
    <property type="match status" value="1"/>
</dbReference>
<evidence type="ECO:0000313" key="2">
    <source>
        <dbReference type="EMBL" id="GID15331.1"/>
    </source>
</evidence>
<accession>A0A8J3JBH1</accession>
<dbReference type="InterPro" id="IPR043129">
    <property type="entry name" value="ATPase_NBD"/>
</dbReference>
<comment type="caution">
    <text evidence="2">The sequence shown here is derived from an EMBL/GenBank/DDBJ whole genome shotgun (WGS) entry which is preliminary data.</text>
</comment>
<name>A0A8J3JBH1_9ACTN</name>
<keyword evidence="3" id="KW-1185">Reference proteome</keyword>
<dbReference type="SUPFAM" id="SSF53067">
    <property type="entry name" value="Actin-like ATPase domain"/>
    <property type="match status" value="1"/>
</dbReference>
<dbReference type="InterPro" id="IPR000600">
    <property type="entry name" value="ROK"/>
</dbReference>
<dbReference type="Gene3D" id="3.30.420.40">
    <property type="match status" value="2"/>
</dbReference>
<evidence type="ECO:0008006" key="4">
    <source>
        <dbReference type="Google" id="ProtNLM"/>
    </source>
</evidence>
<dbReference type="Gene3D" id="1.10.10.10">
    <property type="entry name" value="Winged helix-like DNA-binding domain superfamily/Winged helix DNA-binding domain"/>
    <property type="match status" value="1"/>
</dbReference>
<gene>
    <name evidence="2" type="ORF">Aru02nite_62200</name>
</gene>
<protein>
    <recommendedName>
        <fullName evidence="4">Sugar kinase of the NBD/HSP70 family, may contain an N-terminal HTH domain</fullName>
    </recommendedName>
</protein>
<dbReference type="InterPro" id="IPR036388">
    <property type="entry name" value="WH-like_DNA-bd_sf"/>
</dbReference>
<comment type="similarity">
    <text evidence="1">Belongs to the ROK (NagC/XylR) family.</text>
</comment>
<proteinExistence type="inferred from homology"/>